<dbReference type="InterPro" id="IPR036188">
    <property type="entry name" value="FAD/NAD-bd_sf"/>
</dbReference>
<keyword evidence="7" id="KW-1185">Reference proteome</keyword>
<dbReference type="GO" id="GO:0008202">
    <property type="term" value="P:steroid metabolic process"/>
    <property type="evidence" value="ECO:0007669"/>
    <property type="project" value="UniProtKB-ARBA"/>
</dbReference>
<evidence type="ECO:0000313" key="7">
    <source>
        <dbReference type="Proteomes" id="UP000414233"/>
    </source>
</evidence>
<dbReference type="Proteomes" id="UP000414233">
    <property type="component" value="Unassembled WGS sequence"/>
</dbReference>
<dbReference type="GO" id="GO:0016491">
    <property type="term" value="F:oxidoreductase activity"/>
    <property type="evidence" value="ECO:0007669"/>
    <property type="project" value="UniProtKB-KW"/>
</dbReference>
<reference evidence="6 7" key="1">
    <citation type="submission" date="2019-08" db="EMBL/GenBank/DDBJ databases">
        <authorList>
            <person name="Peeters C."/>
        </authorList>
    </citation>
    <scope>NUCLEOTIDE SEQUENCE [LARGE SCALE GENOMIC DNA]</scope>
    <source>
        <strain evidence="6 7">LMG 30175</strain>
    </source>
</reference>
<dbReference type="SUPFAM" id="SSF56425">
    <property type="entry name" value="Succinate dehydrogenase/fumarate reductase flavoprotein, catalytic domain"/>
    <property type="match status" value="1"/>
</dbReference>
<dbReference type="InterPro" id="IPR050315">
    <property type="entry name" value="FAD-oxidoreductase_2"/>
</dbReference>
<dbReference type="OrthoDB" id="337830at2"/>
<dbReference type="Gene3D" id="3.50.50.60">
    <property type="entry name" value="FAD/NAD(P)-binding domain"/>
    <property type="match status" value="1"/>
</dbReference>
<organism evidence="6 7">
    <name type="scientific">Pandoraea terrae</name>
    <dbReference type="NCBI Taxonomy" id="1537710"/>
    <lineage>
        <taxon>Bacteria</taxon>
        <taxon>Pseudomonadati</taxon>
        <taxon>Pseudomonadota</taxon>
        <taxon>Betaproteobacteria</taxon>
        <taxon>Burkholderiales</taxon>
        <taxon>Burkholderiaceae</taxon>
        <taxon>Pandoraea</taxon>
    </lineage>
</organism>
<keyword evidence="2" id="KW-0285">Flavoprotein</keyword>
<dbReference type="Gene3D" id="3.90.700.10">
    <property type="entry name" value="Succinate dehydrogenase/fumarate reductase flavoprotein, catalytic domain"/>
    <property type="match status" value="1"/>
</dbReference>
<evidence type="ECO:0000256" key="3">
    <source>
        <dbReference type="ARBA" id="ARBA00022827"/>
    </source>
</evidence>
<accession>A0A5E4XCM9</accession>
<keyword evidence="3" id="KW-0274">FAD</keyword>
<protein>
    <submittedName>
        <fullName evidence="6">Urocanate reductase</fullName>
        <ecNumber evidence="6">1.3.99.33</ecNumber>
    </submittedName>
</protein>
<dbReference type="NCBIfam" id="NF005510">
    <property type="entry name" value="PRK07121.1-3"/>
    <property type="match status" value="1"/>
</dbReference>
<dbReference type="InterPro" id="IPR027477">
    <property type="entry name" value="Succ_DH/fumarate_Rdtase_cat_sf"/>
</dbReference>
<dbReference type="AlphaFoldDB" id="A0A5E4XCM9"/>
<name>A0A5E4XCM9_9BURK</name>
<keyword evidence="4 6" id="KW-0560">Oxidoreductase</keyword>
<evidence type="ECO:0000256" key="4">
    <source>
        <dbReference type="ARBA" id="ARBA00023002"/>
    </source>
</evidence>
<evidence type="ECO:0000259" key="5">
    <source>
        <dbReference type="Pfam" id="PF00890"/>
    </source>
</evidence>
<dbReference type="PANTHER" id="PTHR43400">
    <property type="entry name" value="FUMARATE REDUCTASE"/>
    <property type="match status" value="1"/>
</dbReference>
<sequence length="491" mass="52572">MSIEFSPSLPFRVSQVKQWDIEADVLIVGFGAAGACAAIEASRAGASVVLFEAASGNGGTSALSGGEIYLGGNGGTPAQRAAGFTDETGDLFRYLMMAGGPDADEAKARLYAEESLSHYEWLVAQGVPYKNTFVPGKLVEPATDDCLIWSGSEQAWPFSEQAKPCPRGHTPQWTGWGGGRLLMDILAARVEELKVDVRYDSRVLALVADDANRVHGLVVRSDGVTRFARARNGVILCAGGFVMNRDMVRKHAPHLMRSDDPIGTPGDDGTGIRLGMSVGGAAIHMNEAFSSLPFYAPESLVKGIIVNERGQRFINEDAYHGRIGHHILQQLGDRIYLLVDSETYEPPIELLRVGIAAAGDTWEEVEQDLGMTAGTLTHTVETYNHHAAQGQDPLFHKAAAWLKPLTTGPFVALDCRIDYAFYPHFTLGGLDTLPNGQVLTDQREPVPGLYAAGRTACGLPRWGGGYSSGMSLADATFFGRQAGKHAATPGA</sequence>
<dbReference type="EC" id="1.3.99.33" evidence="6"/>
<dbReference type="PANTHER" id="PTHR43400:SF10">
    <property type="entry name" value="3-OXOSTEROID 1-DEHYDROGENASE"/>
    <property type="match status" value="1"/>
</dbReference>
<dbReference type="InterPro" id="IPR003953">
    <property type="entry name" value="FAD-dep_OxRdtase_2_FAD-bd"/>
</dbReference>
<feature type="domain" description="FAD-dependent oxidoreductase 2 FAD-binding" evidence="5">
    <location>
        <begin position="24"/>
        <end position="458"/>
    </location>
</feature>
<dbReference type="PRINTS" id="PR00469">
    <property type="entry name" value="PNDRDTASEII"/>
</dbReference>
<gene>
    <name evidence="6" type="primary">urdA</name>
    <name evidence="6" type="ORF">PTE30175_03709</name>
</gene>
<dbReference type="Pfam" id="PF00890">
    <property type="entry name" value="FAD_binding_2"/>
    <property type="match status" value="1"/>
</dbReference>
<comment type="cofactor">
    <cofactor evidence="1">
        <name>FAD</name>
        <dbReference type="ChEBI" id="CHEBI:57692"/>
    </cofactor>
</comment>
<dbReference type="EMBL" id="CABPRZ010000017">
    <property type="protein sequence ID" value="VVE34104.1"/>
    <property type="molecule type" value="Genomic_DNA"/>
</dbReference>
<dbReference type="RefSeq" id="WP_150698529.1">
    <property type="nucleotide sequence ID" value="NZ_CABPRZ010000017.1"/>
</dbReference>
<evidence type="ECO:0000256" key="1">
    <source>
        <dbReference type="ARBA" id="ARBA00001974"/>
    </source>
</evidence>
<dbReference type="SUPFAM" id="SSF51905">
    <property type="entry name" value="FAD/NAD(P)-binding domain"/>
    <property type="match status" value="1"/>
</dbReference>
<evidence type="ECO:0000313" key="6">
    <source>
        <dbReference type="EMBL" id="VVE34104.1"/>
    </source>
</evidence>
<proteinExistence type="predicted"/>
<evidence type="ECO:0000256" key="2">
    <source>
        <dbReference type="ARBA" id="ARBA00022630"/>
    </source>
</evidence>